<keyword evidence="1" id="KW-1133">Transmembrane helix</keyword>
<sequence length="411" mass="43816">MGDTTRFAAVKTSRTMLSKVPEITVWFWVIKILCTTVGESFADWINMTLGVGLVLTAIIFTVVLAFVLGWQLVLDRYQPFVYWLSVVVLSVTGTLYTDILTDKLGVPLAASSAVFAAVLAVVFGVWFARERTLSIHSISTLPRELFYWLAILVTFALGTAVGDWTLEFTGWGPGISVLLPAELIIAIVAGWKLGANAVLSFWLAYILTRPLGANLGDWLGFPKDQQGLGLGVATTSAIFLTAILATVIYLTVTRADVIDKPAAPPTANPGREKAMLGYFAAVAIAAGALLTWANVQPHGAPPGAEGPTVIVPIAAGQADARFPATDLANFRTITQDILTKVQTGDQAGAAAAAKNLETTWDEGQPKLKAMDETTWTAIDGRVDAVLTSVRDANPNPGTETQTLNDLLSALK</sequence>
<dbReference type="InterPro" id="IPR007136">
    <property type="entry name" value="DUF347"/>
</dbReference>
<feature type="transmembrane region" description="Helical" evidence="1">
    <location>
        <begin position="80"/>
        <end position="97"/>
    </location>
</feature>
<evidence type="ECO:0008006" key="4">
    <source>
        <dbReference type="Google" id="ProtNLM"/>
    </source>
</evidence>
<reference evidence="2 3" key="1">
    <citation type="submission" date="2021-08" db="EMBL/GenBank/DDBJ databases">
        <title>Draft genome sequence of Mycolicibacterium sp. NGTWS1702 strain.</title>
        <authorList>
            <person name="Matsumoto M."/>
            <person name="Tang B.C.C."/>
            <person name="Machida Y."/>
            <person name="Matoyama H."/>
            <person name="Kishihara T."/>
            <person name="Sato S."/>
            <person name="Kondo I."/>
            <person name="Sano M."/>
            <person name="Kato G."/>
        </authorList>
    </citation>
    <scope>NUCLEOTIDE SEQUENCE [LARGE SCALE GENOMIC DNA]</scope>
    <source>
        <strain evidence="2 3">NGTWSNA01</strain>
    </source>
</reference>
<keyword evidence="1" id="KW-0472">Membrane</keyword>
<feature type="transmembrane region" description="Helical" evidence="1">
    <location>
        <begin position="178"/>
        <end position="207"/>
    </location>
</feature>
<gene>
    <name evidence="2" type="ORF">NGTWS1702_35730</name>
</gene>
<feature type="transmembrane region" description="Helical" evidence="1">
    <location>
        <begin position="227"/>
        <end position="252"/>
    </location>
</feature>
<proteinExistence type="predicted"/>
<feature type="transmembrane region" description="Helical" evidence="1">
    <location>
        <begin position="273"/>
        <end position="293"/>
    </location>
</feature>
<comment type="caution">
    <text evidence="2">The sequence shown here is derived from an EMBL/GenBank/DDBJ whole genome shotgun (WGS) entry which is preliminary data.</text>
</comment>
<evidence type="ECO:0000313" key="3">
    <source>
        <dbReference type="Proteomes" id="UP001060504"/>
    </source>
</evidence>
<keyword evidence="3" id="KW-1185">Reference proteome</keyword>
<feature type="transmembrane region" description="Helical" evidence="1">
    <location>
        <begin position="49"/>
        <end position="74"/>
    </location>
</feature>
<evidence type="ECO:0000313" key="2">
    <source>
        <dbReference type="EMBL" id="GJF10525.1"/>
    </source>
</evidence>
<protein>
    <recommendedName>
        <fullName evidence="4">Membrane-anchored protein</fullName>
    </recommendedName>
</protein>
<feature type="transmembrane region" description="Helical" evidence="1">
    <location>
        <begin position="23"/>
        <end position="42"/>
    </location>
</feature>
<dbReference type="EMBL" id="BPRH01003741">
    <property type="protein sequence ID" value="GJF10525.1"/>
    <property type="molecule type" value="Genomic_DNA"/>
</dbReference>
<feature type="transmembrane region" description="Helical" evidence="1">
    <location>
        <begin position="146"/>
        <end position="166"/>
    </location>
</feature>
<evidence type="ECO:0000256" key="1">
    <source>
        <dbReference type="SAM" id="Phobius"/>
    </source>
</evidence>
<dbReference type="Proteomes" id="UP001060504">
    <property type="component" value="Unassembled WGS sequence"/>
</dbReference>
<dbReference type="Pfam" id="PF03988">
    <property type="entry name" value="DUF347"/>
    <property type="match status" value="4"/>
</dbReference>
<name>A0ABQ4V7B4_9MYCO</name>
<feature type="transmembrane region" description="Helical" evidence="1">
    <location>
        <begin position="104"/>
        <end position="126"/>
    </location>
</feature>
<organism evidence="2 3">
    <name type="scientific">Mycolicibacterium cyprinidarum</name>
    <dbReference type="NCBI Taxonomy" id="2860311"/>
    <lineage>
        <taxon>Bacteria</taxon>
        <taxon>Bacillati</taxon>
        <taxon>Actinomycetota</taxon>
        <taxon>Actinomycetes</taxon>
        <taxon>Mycobacteriales</taxon>
        <taxon>Mycobacteriaceae</taxon>
        <taxon>Mycolicibacterium</taxon>
    </lineage>
</organism>
<accession>A0ABQ4V7B4</accession>
<keyword evidence="1" id="KW-0812">Transmembrane</keyword>